<dbReference type="PROSITE" id="PS00198">
    <property type="entry name" value="4FE4S_FER_1"/>
    <property type="match status" value="1"/>
</dbReference>
<dbReference type="SUPFAM" id="SSF46548">
    <property type="entry name" value="alpha-helical ferredoxin"/>
    <property type="match status" value="1"/>
</dbReference>
<dbReference type="Proteomes" id="UP000749010">
    <property type="component" value="Unassembled WGS sequence"/>
</dbReference>
<feature type="domain" description="4Fe-4S ferredoxin-type" evidence="10">
    <location>
        <begin position="326"/>
        <end position="393"/>
    </location>
</feature>
<comment type="caution">
    <text evidence="11">The sequence shown here is derived from an EMBL/GenBank/DDBJ whole genome shotgun (WGS) entry which is preliminary data.</text>
</comment>
<dbReference type="Pfam" id="PF13183">
    <property type="entry name" value="Fer4_8"/>
    <property type="match status" value="1"/>
</dbReference>
<evidence type="ECO:0000256" key="6">
    <source>
        <dbReference type="ARBA" id="ARBA00023004"/>
    </source>
</evidence>
<sequence>MRQQSMFFKARVGTMLADVRLQANLRKAKGKFVDTRALAVRDYDQERASEGQGDAAFEALRDAGEAIRQRVVGKLDAWLEVFEEKATARGATVLWARDGKEICDLVLDIARQHGVRKVIKSKSMLSEEADLNQALEAAGIQPVETDLGEYILQIAGNEPPSHIIAPVMHKNVDQVADLFARTHGTPRKTDIPALTREAREVLREHFVSAEMGISGANFLIAETGSAALVTNEGNGRMVTTLPKVHVVITGIEKIVPTLDDFATLMRLLPRSATGQVISNYVSLLTGNKRSSPAGEDANDGDGPETMVFILVDNGRVGLLGTEFQSMLSCIRCGACLNHCPVYQTVGGHAYGWVYPGPMGSVLTPLFGGIDKALDLPQASTLCQQCSVVCPVRIPLPGLLRQLRQRQTRAGLRPRSERLGLRLWAWLAARPALYALSARIAVRYLNWLAAGREHIEVLPIAPSWSAARDLPAPQGRTFHDLYRQQRRGK</sequence>
<evidence type="ECO:0000313" key="12">
    <source>
        <dbReference type="Proteomes" id="UP000749010"/>
    </source>
</evidence>
<dbReference type="Gene3D" id="3.40.50.10420">
    <property type="entry name" value="NagB/RpiA/CoA transferase-like"/>
    <property type="match status" value="1"/>
</dbReference>
<evidence type="ECO:0000259" key="10">
    <source>
        <dbReference type="Pfam" id="PF13183"/>
    </source>
</evidence>
<dbReference type="SUPFAM" id="SSF100950">
    <property type="entry name" value="NagB/RpiA/CoA transferase-like"/>
    <property type="match status" value="1"/>
</dbReference>
<evidence type="ECO:0000256" key="7">
    <source>
        <dbReference type="ARBA" id="ARBA00023014"/>
    </source>
</evidence>
<evidence type="ECO:0000256" key="5">
    <source>
        <dbReference type="ARBA" id="ARBA00022982"/>
    </source>
</evidence>
<dbReference type="InterPro" id="IPR003741">
    <property type="entry name" value="LUD_dom"/>
</dbReference>
<dbReference type="PANTHER" id="PTHR47153:SF2">
    <property type="entry name" value="LACTATE UTILIZATION PROTEIN B"/>
    <property type="match status" value="1"/>
</dbReference>
<protein>
    <submittedName>
        <fullName evidence="11">Iron-sulfur cluster-binding protein</fullName>
    </submittedName>
</protein>
<evidence type="ECO:0000313" key="11">
    <source>
        <dbReference type="EMBL" id="NMQ28152.1"/>
    </source>
</evidence>
<keyword evidence="5" id="KW-0249">Electron transport</keyword>
<dbReference type="InterPro" id="IPR004452">
    <property type="entry name" value="LutB/LldF"/>
</dbReference>
<name>A0ABX1TV58_9PROT</name>
<feature type="domain" description="Lactate utilization protein B C-terminal" evidence="9">
    <location>
        <begin position="411"/>
        <end position="484"/>
    </location>
</feature>
<dbReference type="PANTHER" id="PTHR47153">
    <property type="entry name" value="LACTATE UTILIZATION PROTEIN B"/>
    <property type="match status" value="1"/>
</dbReference>
<keyword evidence="12" id="KW-1185">Reference proteome</keyword>
<proteinExistence type="predicted"/>
<evidence type="ECO:0000259" key="8">
    <source>
        <dbReference type="Pfam" id="PF02589"/>
    </source>
</evidence>
<evidence type="ECO:0000256" key="4">
    <source>
        <dbReference type="ARBA" id="ARBA00022737"/>
    </source>
</evidence>
<evidence type="ECO:0000256" key="2">
    <source>
        <dbReference type="ARBA" id="ARBA00022485"/>
    </source>
</evidence>
<reference evidence="11 12" key="1">
    <citation type="submission" date="2019-03" db="EMBL/GenBank/DDBJ databases">
        <title>Metabolic reconstructions from genomes of highly enriched 'Candidatus Accumulibacter' and 'Candidatus Competibacter' bioreactor populations.</title>
        <authorList>
            <person name="Annavajhala M.K."/>
            <person name="Welles L."/>
            <person name="Abbas B."/>
            <person name="Sorokin D."/>
            <person name="Park H."/>
            <person name="Van Loosdrecht M."/>
            <person name="Chandran K."/>
        </authorList>
    </citation>
    <scope>NUCLEOTIDE SEQUENCE [LARGE SCALE GENOMIC DNA]</scope>
    <source>
        <strain evidence="11 12">SBR_S</strain>
    </source>
</reference>
<dbReference type="InterPro" id="IPR009051">
    <property type="entry name" value="Helical_ferredxn"/>
</dbReference>
<keyword evidence="6" id="KW-0408">Iron</keyword>
<dbReference type="Gene3D" id="1.10.1060.10">
    <property type="entry name" value="Alpha-helical ferredoxin"/>
    <property type="match status" value="1"/>
</dbReference>
<dbReference type="InterPro" id="IPR024185">
    <property type="entry name" value="FTHF_cligase-like_sf"/>
</dbReference>
<keyword evidence="2" id="KW-0004">4Fe-4S</keyword>
<accession>A0ABX1TV58</accession>
<evidence type="ECO:0000256" key="3">
    <source>
        <dbReference type="ARBA" id="ARBA00022723"/>
    </source>
</evidence>
<dbReference type="NCBIfam" id="TIGR00273">
    <property type="entry name" value="LutB/LldF family L-lactate oxidation iron-sulfur protein"/>
    <property type="match status" value="1"/>
</dbReference>
<dbReference type="InterPro" id="IPR024569">
    <property type="entry name" value="LutB_C"/>
</dbReference>
<gene>
    <name evidence="11" type="ORF">E4Q23_10545</name>
</gene>
<organism evidence="11 12">
    <name type="scientific">Candidatus Accumulibacter phosphatis</name>
    <dbReference type="NCBI Taxonomy" id="327160"/>
    <lineage>
        <taxon>Bacteria</taxon>
        <taxon>Pseudomonadati</taxon>
        <taxon>Pseudomonadota</taxon>
        <taxon>Betaproteobacteria</taxon>
        <taxon>Candidatus Accumulibacter</taxon>
    </lineage>
</organism>
<dbReference type="Pfam" id="PF11870">
    <property type="entry name" value="LutB_C"/>
    <property type="match status" value="1"/>
</dbReference>
<keyword evidence="7" id="KW-0411">Iron-sulfur</keyword>
<keyword evidence="1" id="KW-0813">Transport</keyword>
<keyword evidence="3" id="KW-0479">Metal-binding</keyword>
<dbReference type="InterPro" id="IPR017900">
    <property type="entry name" value="4Fe4S_Fe_S_CS"/>
</dbReference>
<dbReference type="RefSeq" id="WP_169066613.1">
    <property type="nucleotide sequence ID" value="NZ_SPMY01000027.1"/>
</dbReference>
<dbReference type="InterPro" id="IPR037171">
    <property type="entry name" value="NagB/RpiA_transferase-like"/>
</dbReference>
<dbReference type="EMBL" id="SPMY01000027">
    <property type="protein sequence ID" value="NMQ28152.1"/>
    <property type="molecule type" value="Genomic_DNA"/>
</dbReference>
<dbReference type="Pfam" id="PF02589">
    <property type="entry name" value="LUD_dom"/>
    <property type="match status" value="1"/>
</dbReference>
<keyword evidence="4" id="KW-0677">Repeat</keyword>
<dbReference type="InterPro" id="IPR017896">
    <property type="entry name" value="4Fe4S_Fe-S-bd"/>
</dbReference>
<evidence type="ECO:0000259" key="9">
    <source>
        <dbReference type="Pfam" id="PF11870"/>
    </source>
</evidence>
<evidence type="ECO:0000256" key="1">
    <source>
        <dbReference type="ARBA" id="ARBA00022448"/>
    </source>
</evidence>
<feature type="domain" description="LUD" evidence="8">
    <location>
        <begin position="79"/>
        <end position="293"/>
    </location>
</feature>